<gene>
    <name evidence="1" type="ORF">BaRGS_00034005</name>
</gene>
<protein>
    <submittedName>
        <fullName evidence="1">Uncharacterized protein</fullName>
    </submittedName>
</protein>
<evidence type="ECO:0000313" key="1">
    <source>
        <dbReference type="EMBL" id="KAK7474773.1"/>
    </source>
</evidence>
<evidence type="ECO:0000313" key="2">
    <source>
        <dbReference type="Proteomes" id="UP001519460"/>
    </source>
</evidence>
<dbReference type="EMBL" id="JACVVK020000426">
    <property type="protein sequence ID" value="KAK7474773.1"/>
    <property type="molecule type" value="Genomic_DNA"/>
</dbReference>
<sequence>MQLGGGSGGQCVVKQAGPGEMCDSDCACQTGYECYRKMTGACCAPRTCITQAEAQADRDFWRCHPPPPRKRSADTPRSALFDALCPQLFPMAPGGGLQPAIAP</sequence>
<name>A0ABD0JIH9_9CAEN</name>
<dbReference type="AlphaFoldDB" id="A0ABD0JIH9"/>
<organism evidence="1 2">
    <name type="scientific">Batillaria attramentaria</name>
    <dbReference type="NCBI Taxonomy" id="370345"/>
    <lineage>
        <taxon>Eukaryota</taxon>
        <taxon>Metazoa</taxon>
        <taxon>Spiralia</taxon>
        <taxon>Lophotrochozoa</taxon>
        <taxon>Mollusca</taxon>
        <taxon>Gastropoda</taxon>
        <taxon>Caenogastropoda</taxon>
        <taxon>Sorbeoconcha</taxon>
        <taxon>Cerithioidea</taxon>
        <taxon>Batillariidae</taxon>
        <taxon>Batillaria</taxon>
    </lineage>
</organism>
<keyword evidence="2" id="KW-1185">Reference proteome</keyword>
<comment type="caution">
    <text evidence="1">The sequence shown here is derived from an EMBL/GenBank/DDBJ whole genome shotgun (WGS) entry which is preliminary data.</text>
</comment>
<dbReference type="Proteomes" id="UP001519460">
    <property type="component" value="Unassembled WGS sequence"/>
</dbReference>
<proteinExistence type="predicted"/>
<accession>A0ABD0JIH9</accession>
<reference evidence="1 2" key="1">
    <citation type="journal article" date="2023" name="Sci. Data">
        <title>Genome assembly of the Korean intertidal mud-creeper Batillaria attramentaria.</title>
        <authorList>
            <person name="Patra A.K."/>
            <person name="Ho P.T."/>
            <person name="Jun S."/>
            <person name="Lee S.J."/>
            <person name="Kim Y."/>
            <person name="Won Y.J."/>
        </authorList>
    </citation>
    <scope>NUCLEOTIDE SEQUENCE [LARGE SCALE GENOMIC DNA]</scope>
    <source>
        <strain evidence="1">Wonlab-2016</strain>
    </source>
</reference>